<evidence type="ECO:0000313" key="3">
    <source>
        <dbReference type="Proteomes" id="UP001292913"/>
    </source>
</evidence>
<evidence type="ECO:0000313" key="2">
    <source>
        <dbReference type="EMBL" id="MDY7259500.1"/>
    </source>
</evidence>
<organism evidence="2 3">
    <name type="scientific">Bacteroides vicugnae</name>
    <dbReference type="NCBI Taxonomy" id="3037989"/>
    <lineage>
        <taxon>Bacteria</taxon>
        <taxon>Pseudomonadati</taxon>
        <taxon>Bacteroidota</taxon>
        <taxon>Bacteroidia</taxon>
        <taxon>Bacteroidales</taxon>
        <taxon>Bacteroidaceae</taxon>
        <taxon>Bacteroides</taxon>
    </lineage>
</organism>
<dbReference type="Proteomes" id="UP001292913">
    <property type="component" value="Unassembled WGS sequence"/>
</dbReference>
<evidence type="ECO:0000259" key="1">
    <source>
        <dbReference type="PROSITE" id="PS51412"/>
    </source>
</evidence>
<dbReference type="InterPro" id="IPR020864">
    <property type="entry name" value="MACPF"/>
</dbReference>
<name>A0ABU5HTI5_9BACE</name>
<dbReference type="PROSITE" id="PS51412">
    <property type="entry name" value="MACPF_2"/>
    <property type="match status" value="1"/>
</dbReference>
<sequence length="441" mass="51266">MLGYGYDVTGEYLHPLSVRNPVLNITKYDQEKHERVQYGTSSFGHDQMYYGYSASDYTKDIINETNVDSNMSYGNEKVDTVPYFSGNITNNNYLKTEYAYSDKYSFASVDAVRNRKYIKINDEVSSLSQYLSDSFKEDLERLSPDRLVERYGTHVLTDFIIGGRYKLMYRSVITHTKDATHKKTTVASGLKAALFGIGFSLNISRTVQTDESLVKDNQNKELFVQFYGGNGTSLKYDLEKGMPTGIDVQSWENSVSLSNACLTNINWKETYPIYNFISDPVKKEEIKQAVFKYISNSRFKELKLNLLYAYDCREGRKHLVTTDDEIATRYPDWKFWNYDGYILTEQLPGTIPLYEYKTNDITLDFFTTTIPNYDLMNPLYRKSMIIGYVYEKPTEFTVPLYEYYHTEHDDHLTTLDLNIIYNHGGWIRIEPPIVGYVYPNN</sequence>
<dbReference type="Pfam" id="PF18885">
    <property type="entry name" value="DUF5648"/>
    <property type="match status" value="1"/>
</dbReference>
<keyword evidence="3" id="KW-1185">Reference proteome</keyword>
<accession>A0ABU5HTI5</accession>
<gene>
    <name evidence="2" type="ORF">QHG74_17465</name>
</gene>
<feature type="domain" description="MACPF" evidence="1">
    <location>
        <begin position="1"/>
        <end position="306"/>
    </location>
</feature>
<dbReference type="RefSeq" id="WP_258979038.1">
    <property type="nucleotide sequence ID" value="NZ_JARZAK010000012.1"/>
</dbReference>
<comment type="caution">
    <text evidence="2">The sequence shown here is derived from an EMBL/GenBank/DDBJ whole genome shotgun (WGS) entry which is preliminary data.</text>
</comment>
<dbReference type="SMART" id="SM00457">
    <property type="entry name" value="MACPF"/>
    <property type="match status" value="1"/>
</dbReference>
<dbReference type="EMBL" id="JARZAK010000012">
    <property type="protein sequence ID" value="MDY7259500.1"/>
    <property type="molecule type" value="Genomic_DNA"/>
</dbReference>
<proteinExistence type="predicted"/>
<protein>
    <submittedName>
        <fullName evidence="2">MACPF domain-containing protein</fullName>
    </submittedName>
</protein>
<dbReference type="Pfam" id="PF01823">
    <property type="entry name" value="MACPF"/>
    <property type="match status" value="1"/>
</dbReference>
<reference evidence="2 3" key="1">
    <citation type="submission" date="2023-04" db="EMBL/GenBank/DDBJ databases">
        <title>Bacteroides pacosi sp. nov., isolated from the fecal material of an alpaca.</title>
        <authorList>
            <person name="Miller S."/>
            <person name="Hendry M."/>
            <person name="King J."/>
            <person name="Sankaranarayanan K."/>
            <person name="Lawson P.A."/>
        </authorList>
    </citation>
    <scope>NUCLEOTIDE SEQUENCE [LARGE SCALE GENOMIC DNA]</scope>
    <source>
        <strain evidence="2 3">A2-P53</strain>
    </source>
</reference>
<dbReference type="InterPro" id="IPR043708">
    <property type="entry name" value="DUF5648"/>
</dbReference>